<dbReference type="InterPro" id="IPR036390">
    <property type="entry name" value="WH_DNA-bd_sf"/>
</dbReference>
<evidence type="ECO:0000313" key="7">
    <source>
        <dbReference type="Proteomes" id="UP000216188"/>
    </source>
</evidence>
<evidence type="ECO:0000256" key="3">
    <source>
        <dbReference type="ARBA" id="ARBA00023163"/>
    </source>
</evidence>
<evidence type="ECO:0000256" key="1">
    <source>
        <dbReference type="ARBA" id="ARBA00023015"/>
    </source>
</evidence>
<evidence type="ECO:0000259" key="5">
    <source>
        <dbReference type="PROSITE" id="PS51078"/>
    </source>
</evidence>
<proteinExistence type="predicted"/>
<dbReference type="PROSITE" id="PS51078">
    <property type="entry name" value="ICLR_ED"/>
    <property type="match status" value="1"/>
</dbReference>
<dbReference type="GO" id="GO:0003700">
    <property type="term" value="F:DNA-binding transcription factor activity"/>
    <property type="evidence" value="ECO:0007669"/>
    <property type="project" value="TreeGrafter"/>
</dbReference>
<dbReference type="AlphaFoldDB" id="A0A256G1F9"/>
<keyword evidence="3" id="KW-0804">Transcription</keyword>
<dbReference type="InterPro" id="IPR050707">
    <property type="entry name" value="HTH_MetabolicPath_Reg"/>
</dbReference>
<protein>
    <submittedName>
        <fullName evidence="6">Bacterial transcriptional regulator family protein</fullName>
    </submittedName>
</protein>
<dbReference type="EMBL" id="NNRM01000052">
    <property type="protein sequence ID" value="OYR20858.1"/>
    <property type="molecule type" value="Genomic_DNA"/>
</dbReference>
<dbReference type="GO" id="GO:0045892">
    <property type="term" value="P:negative regulation of DNA-templated transcription"/>
    <property type="evidence" value="ECO:0007669"/>
    <property type="project" value="TreeGrafter"/>
</dbReference>
<dbReference type="Gene3D" id="3.30.450.40">
    <property type="match status" value="1"/>
</dbReference>
<keyword evidence="7" id="KW-1185">Reference proteome</keyword>
<evidence type="ECO:0000259" key="4">
    <source>
        <dbReference type="PROSITE" id="PS51077"/>
    </source>
</evidence>
<dbReference type="Gene3D" id="1.10.10.10">
    <property type="entry name" value="Winged helix-like DNA-binding domain superfamily/Winged helix DNA-binding domain"/>
    <property type="match status" value="1"/>
</dbReference>
<sequence>MQGAIMKEPLNLTKEKQLRSSEDLADIGGEASGRGDALMVRSVEKAFRVLGAFNSDQSTLSLSQIVSLTDLDMSAAQRFTHTLMKLGFLAKDPITRQFELTAKTLDLGFHYVRANKLIDRAMPYLQHLSKETEETINLTVPDGTEIVFVSRFLSRHVLNTDVIIGTRMPAYCTAPGLAILSRLPESEAQAILDQTHFRSYNANTITDPKSIMNDIRRFREDGYATAFEQVYHGDGSIASAITGPDGRPIAAINIAASLARYSRKDIVSRFSPYVIAASRTISKA</sequence>
<dbReference type="STRING" id="419475.A8A54_16065"/>
<dbReference type="PANTHER" id="PTHR30136">
    <property type="entry name" value="HELIX-TURN-HELIX TRANSCRIPTIONAL REGULATOR, ICLR FAMILY"/>
    <property type="match status" value="1"/>
</dbReference>
<dbReference type="Proteomes" id="UP000216188">
    <property type="component" value="Unassembled WGS sequence"/>
</dbReference>
<dbReference type="Pfam" id="PF09339">
    <property type="entry name" value="HTH_IclR"/>
    <property type="match status" value="1"/>
</dbReference>
<evidence type="ECO:0000256" key="2">
    <source>
        <dbReference type="ARBA" id="ARBA00023125"/>
    </source>
</evidence>
<reference evidence="6 7" key="1">
    <citation type="submission" date="2017-07" db="EMBL/GenBank/DDBJ databases">
        <title>Phylogenetic study on the rhizospheric bacterium Ochrobactrum sp. A44.</title>
        <authorList>
            <person name="Krzyzanowska D.M."/>
            <person name="Ossowicki A."/>
            <person name="Rajewska M."/>
            <person name="Maciag T."/>
            <person name="Kaczynski Z."/>
            <person name="Czerwicka M."/>
            <person name="Jafra S."/>
        </authorList>
    </citation>
    <scope>NUCLEOTIDE SEQUENCE [LARGE SCALE GENOMIC DNA]</scope>
    <source>
        <strain evidence="6 7">CCUG 30717</strain>
    </source>
</reference>
<keyword evidence="1" id="KW-0805">Transcription regulation</keyword>
<dbReference type="InterPro" id="IPR014757">
    <property type="entry name" value="Tscrpt_reg_IclR_C"/>
</dbReference>
<dbReference type="GO" id="GO:0003677">
    <property type="term" value="F:DNA binding"/>
    <property type="evidence" value="ECO:0007669"/>
    <property type="project" value="UniProtKB-KW"/>
</dbReference>
<organism evidence="6 7">
    <name type="scientific">Brucella pseudogrignonensis</name>
    <dbReference type="NCBI Taxonomy" id="419475"/>
    <lineage>
        <taxon>Bacteria</taxon>
        <taxon>Pseudomonadati</taxon>
        <taxon>Pseudomonadota</taxon>
        <taxon>Alphaproteobacteria</taxon>
        <taxon>Hyphomicrobiales</taxon>
        <taxon>Brucellaceae</taxon>
        <taxon>Brucella/Ochrobactrum group</taxon>
        <taxon>Brucella</taxon>
    </lineage>
</organism>
<dbReference type="PANTHER" id="PTHR30136:SF34">
    <property type="entry name" value="TRANSCRIPTIONAL REGULATOR"/>
    <property type="match status" value="1"/>
</dbReference>
<dbReference type="SUPFAM" id="SSF55781">
    <property type="entry name" value="GAF domain-like"/>
    <property type="match status" value="1"/>
</dbReference>
<dbReference type="SUPFAM" id="SSF46785">
    <property type="entry name" value="Winged helix' DNA-binding domain"/>
    <property type="match status" value="1"/>
</dbReference>
<feature type="domain" description="IclR-ED" evidence="5">
    <location>
        <begin position="103"/>
        <end position="284"/>
    </location>
</feature>
<keyword evidence="2" id="KW-0238">DNA-binding</keyword>
<dbReference type="Pfam" id="PF01614">
    <property type="entry name" value="IclR_C"/>
    <property type="match status" value="1"/>
</dbReference>
<accession>A0A256G1F9</accession>
<dbReference type="InterPro" id="IPR029016">
    <property type="entry name" value="GAF-like_dom_sf"/>
</dbReference>
<dbReference type="InterPro" id="IPR005471">
    <property type="entry name" value="Tscrpt_reg_IclR_N"/>
</dbReference>
<gene>
    <name evidence="6" type="ORF">CEV34_5259</name>
</gene>
<comment type="caution">
    <text evidence="6">The sequence shown here is derived from an EMBL/GenBank/DDBJ whole genome shotgun (WGS) entry which is preliminary data.</text>
</comment>
<feature type="domain" description="HTH iclR-type" evidence="4">
    <location>
        <begin position="40"/>
        <end position="102"/>
    </location>
</feature>
<dbReference type="SMART" id="SM00346">
    <property type="entry name" value="HTH_ICLR"/>
    <property type="match status" value="1"/>
</dbReference>
<dbReference type="InterPro" id="IPR036388">
    <property type="entry name" value="WH-like_DNA-bd_sf"/>
</dbReference>
<evidence type="ECO:0000313" key="6">
    <source>
        <dbReference type="EMBL" id="OYR20858.1"/>
    </source>
</evidence>
<dbReference type="PROSITE" id="PS51077">
    <property type="entry name" value="HTH_ICLR"/>
    <property type="match status" value="1"/>
</dbReference>
<name>A0A256G1F9_9HYPH</name>